<evidence type="ECO:0000313" key="4">
    <source>
        <dbReference type="EMBL" id="KMY29932.1"/>
    </source>
</evidence>
<protein>
    <recommendedName>
        <fullName evidence="3">SLH domain-containing protein</fullName>
    </recommendedName>
</protein>
<dbReference type="GeneID" id="96600022"/>
<keyword evidence="1 2" id="KW-0732">Signal</keyword>
<feature type="domain" description="SLH" evidence="3">
    <location>
        <begin position="613"/>
        <end position="674"/>
    </location>
</feature>
<feature type="signal peptide" evidence="2">
    <location>
        <begin position="1"/>
        <end position="27"/>
    </location>
</feature>
<dbReference type="PATRIC" id="fig|582475.4.peg.5333"/>
<evidence type="ECO:0000256" key="2">
    <source>
        <dbReference type="SAM" id="SignalP"/>
    </source>
</evidence>
<name>A0A0K9F6T0_9BACI</name>
<proteinExistence type="predicted"/>
<sequence>MVKFKKIGIILTSTAFSVGVLSPMAQASANVKEPQERVAIQVASTETKVTKNMLIKQLNTLFPGKFNFVTEKDFSMGQGHYYNDDKTVRYDLNFHKTINGKDAYGSFTFKGEDLEIENFYYQPANIADALYPVKYSEVEAKKIAQDFLKKLPNTANYKLREDSIFGDFGSSFSRPLTEPITYSFTYSPTYNGVLISDESINIAVLANGEVTNMYRNTESTSKATFDNLEQKKNESDILAQVRENLSVDLRYMADYNYQTGEASAKLVYMPSTGFKGVHAINGQWQTMNGFTSEVPKATGVEKLASQPLAPRKKDITVAEVEELAKSFLKVNSDKVKLQIESVSERENDNGETIYDVNYMYYHGNGGSGTSFEVNKATGEITDYWDIRRDFEDTDDKVKPISKDAALAKAIDYLKEWAPSYIHNYSKPIEDTAYDKYSKQYYFSFPRIVNGIAVLGDEISVGISADGKLSALHVNNRKIDNWPSVNKAIPADKAKATISEGLKLELQYAKQDGEDNHHYDLVYSPVYNGSLFNSIDATTGEWLQKVDDSKEKPAISHPTAGGELTYLLRQNVLEVKDPAHFNADTAVTKGEALKILVKSLSYGYDFGPNGRDNDTQSFNNIDKKHPLYKVVEQAVRMGILQPGNQFAVDTTLTRQELAEWLVRVLNLESVAKHSDIYKLNFTDASSIDKAYAGYVALVSAMGLIDGQQNKFNATEKVTYADLAVSTVRLAKAAYEQNNDRRYY</sequence>
<dbReference type="InterPro" id="IPR001119">
    <property type="entry name" value="SLH_dom"/>
</dbReference>
<dbReference type="InterPro" id="IPR032599">
    <property type="entry name" value="YcdB/YcdC_rep_domain"/>
</dbReference>
<accession>A0A0K9F6T0</accession>
<reference evidence="5" key="1">
    <citation type="submission" date="2015-07" db="EMBL/GenBank/DDBJ databases">
        <authorList>
            <person name="Liu B."/>
            <person name="Wang J."/>
            <person name="Zhu Y."/>
            <person name="Liu G."/>
            <person name="Chen Q."/>
            <person name="Lan J."/>
            <person name="Che J."/>
            <person name="Ge C."/>
            <person name="Shi H."/>
            <person name="Pan Z."/>
            <person name="Liu X."/>
        </authorList>
    </citation>
    <scope>NUCLEOTIDE SEQUENCE [LARGE SCALE GENOMIC DNA]</scope>
    <source>
        <strain evidence="5">DSM 23493</strain>
    </source>
</reference>
<organism evidence="4 5">
    <name type="scientific">Lysinibacillus xylanilyticus</name>
    <dbReference type="NCBI Taxonomy" id="582475"/>
    <lineage>
        <taxon>Bacteria</taxon>
        <taxon>Bacillati</taxon>
        <taxon>Bacillota</taxon>
        <taxon>Bacilli</taxon>
        <taxon>Bacillales</taxon>
        <taxon>Bacillaceae</taxon>
        <taxon>Lysinibacillus</taxon>
    </lineage>
</organism>
<dbReference type="PROSITE" id="PS51272">
    <property type="entry name" value="SLH"/>
    <property type="match status" value="2"/>
</dbReference>
<dbReference type="Proteomes" id="UP000037326">
    <property type="component" value="Unassembled WGS sequence"/>
</dbReference>
<dbReference type="OrthoDB" id="2953630at2"/>
<comment type="caution">
    <text evidence="4">The sequence shown here is derived from an EMBL/GenBank/DDBJ whole genome shotgun (WGS) entry which is preliminary data.</text>
</comment>
<gene>
    <name evidence="4" type="ORF">ACZ11_17510</name>
</gene>
<dbReference type="Pfam" id="PF16244">
    <property type="entry name" value="DUF4901"/>
    <property type="match status" value="1"/>
</dbReference>
<evidence type="ECO:0000259" key="3">
    <source>
        <dbReference type="PROSITE" id="PS51272"/>
    </source>
</evidence>
<dbReference type="RefSeq" id="WP_049667827.1">
    <property type="nucleotide sequence ID" value="NZ_LFXJ01000009.1"/>
</dbReference>
<dbReference type="EMBL" id="LFXJ01000009">
    <property type="protein sequence ID" value="KMY29932.1"/>
    <property type="molecule type" value="Genomic_DNA"/>
</dbReference>
<dbReference type="AlphaFoldDB" id="A0A0K9F6T0"/>
<feature type="chain" id="PRO_5038444159" description="SLH domain-containing protein" evidence="2">
    <location>
        <begin position="28"/>
        <end position="742"/>
    </location>
</feature>
<feature type="domain" description="SLH" evidence="3">
    <location>
        <begin position="677"/>
        <end position="739"/>
    </location>
</feature>
<dbReference type="Pfam" id="PF00395">
    <property type="entry name" value="SLH"/>
    <property type="match status" value="1"/>
</dbReference>
<evidence type="ECO:0000256" key="1">
    <source>
        <dbReference type="ARBA" id="ARBA00022729"/>
    </source>
</evidence>
<evidence type="ECO:0000313" key="5">
    <source>
        <dbReference type="Proteomes" id="UP000037326"/>
    </source>
</evidence>